<accession>A0AAE0IKR1</accession>
<evidence type="ECO:0000313" key="2">
    <source>
        <dbReference type="Proteomes" id="UP001283341"/>
    </source>
</evidence>
<feature type="non-terminal residue" evidence="1">
    <location>
        <position position="1"/>
    </location>
</feature>
<comment type="caution">
    <text evidence="1">The sequence shown here is derived from an EMBL/GenBank/DDBJ whole genome shotgun (WGS) entry which is preliminary data.</text>
</comment>
<reference evidence="1" key="2">
    <citation type="submission" date="2023-06" db="EMBL/GenBank/DDBJ databases">
        <authorList>
            <consortium name="Lawrence Berkeley National Laboratory"/>
            <person name="Haridas S."/>
            <person name="Hensen N."/>
            <person name="Bonometti L."/>
            <person name="Westerberg I."/>
            <person name="Brannstrom I.O."/>
            <person name="Guillou S."/>
            <person name="Cros-Aarteil S."/>
            <person name="Calhoun S."/>
            <person name="Kuo A."/>
            <person name="Mondo S."/>
            <person name="Pangilinan J."/>
            <person name="Riley R."/>
            <person name="Labutti K."/>
            <person name="Andreopoulos B."/>
            <person name="Lipzen A."/>
            <person name="Chen C."/>
            <person name="Yanf M."/>
            <person name="Daum C."/>
            <person name="Ng V."/>
            <person name="Clum A."/>
            <person name="Steindorff A."/>
            <person name="Ohm R."/>
            <person name="Martin F."/>
            <person name="Silar P."/>
            <person name="Natvig D."/>
            <person name="Lalanne C."/>
            <person name="Gautier V."/>
            <person name="Ament-Velasquez S.L."/>
            <person name="Kruys A."/>
            <person name="Hutchinson M.I."/>
            <person name="Powell A.J."/>
            <person name="Barry K."/>
            <person name="Miller A.N."/>
            <person name="Grigoriev I.V."/>
            <person name="Debuchy R."/>
            <person name="Gladieux P."/>
            <person name="Thoren M.H."/>
            <person name="Johannesson H."/>
        </authorList>
    </citation>
    <scope>NUCLEOTIDE SEQUENCE</scope>
    <source>
        <strain evidence="1">CBS 118394</strain>
    </source>
</reference>
<feature type="non-terminal residue" evidence="1">
    <location>
        <position position="117"/>
    </location>
</feature>
<dbReference type="InterPro" id="IPR029167">
    <property type="entry name" value="Mug117"/>
</dbReference>
<reference evidence="1" key="1">
    <citation type="journal article" date="2023" name="Mol. Phylogenet. Evol.">
        <title>Genome-scale phylogeny and comparative genomics of the fungal order Sordariales.</title>
        <authorList>
            <person name="Hensen N."/>
            <person name="Bonometti L."/>
            <person name="Westerberg I."/>
            <person name="Brannstrom I.O."/>
            <person name="Guillou S."/>
            <person name="Cros-Aarteil S."/>
            <person name="Calhoun S."/>
            <person name="Haridas S."/>
            <person name="Kuo A."/>
            <person name="Mondo S."/>
            <person name="Pangilinan J."/>
            <person name="Riley R."/>
            <person name="LaButti K."/>
            <person name="Andreopoulos B."/>
            <person name="Lipzen A."/>
            <person name="Chen C."/>
            <person name="Yan M."/>
            <person name="Daum C."/>
            <person name="Ng V."/>
            <person name="Clum A."/>
            <person name="Steindorff A."/>
            <person name="Ohm R.A."/>
            <person name="Martin F."/>
            <person name="Silar P."/>
            <person name="Natvig D.O."/>
            <person name="Lalanne C."/>
            <person name="Gautier V."/>
            <person name="Ament-Velasquez S.L."/>
            <person name="Kruys A."/>
            <person name="Hutchinson M.I."/>
            <person name="Powell A.J."/>
            <person name="Barry K."/>
            <person name="Miller A.N."/>
            <person name="Grigoriev I.V."/>
            <person name="Debuchy R."/>
            <person name="Gladieux P."/>
            <person name="Hiltunen Thoren M."/>
            <person name="Johannesson H."/>
        </authorList>
    </citation>
    <scope>NUCLEOTIDE SEQUENCE</scope>
    <source>
        <strain evidence="1">CBS 118394</strain>
    </source>
</reference>
<protein>
    <submittedName>
        <fullName evidence="1">Uncharacterized protein</fullName>
    </submittedName>
</protein>
<keyword evidence="2" id="KW-1185">Reference proteome</keyword>
<evidence type="ECO:0000313" key="1">
    <source>
        <dbReference type="EMBL" id="KAK3326739.1"/>
    </source>
</evidence>
<dbReference type="AlphaFoldDB" id="A0AAE0IKR1"/>
<dbReference type="Proteomes" id="UP001283341">
    <property type="component" value="Unassembled WGS sequence"/>
</dbReference>
<name>A0AAE0IKR1_9PEZI</name>
<sequence length="117" mass="12533">TYDCKGSAMCAPMEVKYCDGAVNDKLVRNDDLNYATGGDGDSLGSGVCNGNSYAQGHACGVFIEGKKEDGSACRFSGNRMWWDYQDIHNDDKGGCGKCGAKRYKNGCVVKIDYVTGC</sequence>
<proteinExistence type="predicted"/>
<gene>
    <name evidence="1" type="ORF">B0H66DRAFT_442042</name>
</gene>
<dbReference type="EMBL" id="JAUEDM010000002">
    <property type="protein sequence ID" value="KAK3326739.1"/>
    <property type="molecule type" value="Genomic_DNA"/>
</dbReference>
<dbReference type="Pfam" id="PF15474">
    <property type="entry name" value="MU117"/>
    <property type="match status" value="1"/>
</dbReference>
<organism evidence="1 2">
    <name type="scientific">Apodospora peruviana</name>
    <dbReference type="NCBI Taxonomy" id="516989"/>
    <lineage>
        <taxon>Eukaryota</taxon>
        <taxon>Fungi</taxon>
        <taxon>Dikarya</taxon>
        <taxon>Ascomycota</taxon>
        <taxon>Pezizomycotina</taxon>
        <taxon>Sordariomycetes</taxon>
        <taxon>Sordariomycetidae</taxon>
        <taxon>Sordariales</taxon>
        <taxon>Lasiosphaeriaceae</taxon>
        <taxon>Apodospora</taxon>
    </lineage>
</organism>